<sequence length="75" mass="8729">IYRTEKTMKPLLEMFPCLQTKETLASAEELASFKGIHIWRTCKDNHKRYLIGPGFNPCSRLLLVHKCMSPLHQNN</sequence>
<dbReference type="OrthoDB" id="20368at2759"/>
<organism evidence="1 2">
    <name type="scientific">Colocasia esculenta</name>
    <name type="common">Wild taro</name>
    <name type="synonym">Arum esculentum</name>
    <dbReference type="NCBI Taxonomy" id="4460"/>
    <lineage>
        <taxon>Eukaryota</taxon>
        <taxon>Viridiplantae</taxon>
        <taxon>Streptophyta</taxon>
        <taxon>Embryophyta</taxon>
        <taxon>Tracheophyta</taxon>
        <taxon>Spermatophyta</taxon>
        <taxon>Magnoliopsida</taxon>
        <taxon>Liliopsida</taxon>
        <taxon>Araceae</taxon>
        <taxon>Aroideae</taxon>
        <taxon>Colocasieae</taxon>
        <taxon>Colocasia</taxon>
    </lineage>
</organism>
<gene>
    <name evidence="1" type="ORF">Taro_036899</name>
</gene>
<name>A0A843W848_COLES</name>
<evidence type="ECO:0000313" key="1">
    <source>
        <dbReference type="EMBL" id="MQM04106.1"/>
    </source>
</evidence>
<accession>A0A843W848</accession>
<feature type="non-terminal residue" evidence="1">
    <location>
        <position position="1"/>
    </location>
</feature>
<evidence type="ECO:0000313" key="2">
    <source>
        <dbReference type="Proteomes" id="UP000652761"/>
    </source>
</evidence>
<dbReference type="AlphaFoldDB" id="A0A843W848"/>
<dbReference type="Proteomes" id="UP000652761">
    <property type="component" value="Unassembled WGS sequence"/>
</dbReference>
<keyword evidence="2" id="KW-1185">Reference proteome</keyword>
<dbReference type="EMBL" id="NMUH01003156">
    <property type="protein sequence ID" value="MQM04106.1"/>
    <property type="molecule type" value="Genomic_DNA"/>
</dbReference>
<comment type="caution">
    <text evidence="1">The sequence shown here is derived from an EMBL/GenBank/DDBJ whole genome shotgun (WGS) entry which is preliminary data.</text>
</comment>
<protein>
    <submittedName>
        <fullName evidence="1">Uncharacterized protein</fullName>
    </submittedName>
</protein>
<proteinExistence type="predicted"/>
<reference evidence="1" key="1">
    <citation type="submission" date="2017-07" db="EMBL/GenBank/DDBJ databases">
        <title>Taro Niue Genome Assembly and Annotation.</title>
        <authorList>
            <person name="Atibalentja N."/>
            <person name="Keating K."/>
            <person name="Fields C.J."/>
        </authorList>
    </citation>
    <scope>NUCLEOTIDE SEQUENCE</scope>
    <source>
        <strain evidence="1">Niue_2</strain>
        <tissue evidence="1">Leaf</tissue>
    </source>
</reference>